<reference evidence="1 2" key="2">
    <citation type="journal article" date="2006" name="Environ. Microbiol.">
        <title>Sequence analysis of three plasmids harboured in Rhodococcus erythropolis strain PR4.</title>
        <authorList>
            <person name="Sekine M."/>
            <person name="Tanikawa S."/>
            <person name="Omata S."/>
            <person name="Saito M."/>
            <person name="Fujisawa T."/>
            <person name="Tsukatani N."/>
            <person name="Tajima T."/>
            <person name="Sekigawa T."/>
            <person name="Kosugi H."/>
            <person name="Matsuo Y."/>
            <person name="Nishiko R."/>
            <person name="Imamura K."/>
            <person name="Ito M."/>
            <person name="Narita H."/>
            <person name="Tago S."/>
            <person name="Fujita N."/>
            <person name="Harayama S."/>
        </authorList>
    </citation>
    <scope>NUCLEOTIDE SEQUENCE [LARGE SCALE GENOMIC DNA]</scope>
    <source>
        <strain evidence="2">PR4 / NBRC 100887</strain>
    </source>
</reference>
<protein>
    <submittedName>
        <fullName evidence="1">Uncharacterized protein</fullName>
    </submittedName>
</protein>
<proteinExistence type="predicted"/>
<sequence length="129" mass="14706">MAVDTNARGRILDAMNREIVRSVYAQLYDENNSRVSGARALAMHRASMERLGWSELAFQDLHSGISDEDAALIWYRSKVAREYDAAYWLQYSKENRERYLQERLALIDMPSQAAIDAMYGPAGLPESKS</sequence>
<evidence type="ECO:0000313" key="2">
    <source>
        <dbReference type="Proteomes" id="UP000002204"/>
    </source>
</evidence>
<gene>
    <name evidence="1" type="ordered locus">RER_20630</name>
</gene>
<organism evidence="1 2">
    <name type="scientific">Rhodococcus erythropolis (strain PR4 / NBRC 100887)</name>
    <dbReference type="NCBI Taxonomy" id="234621"/>
    <lineage>
        <taxon>Bacteria</taxon>
        <taxon>Bacillati</taxon>
        <taxon>Actinomycetota</taxon>
        <taxon>Actinomycetes</taxon>
        <taxon>Mycobacteriales</taxon>
        <taxon>Nocardiaceae</taxon>
        <taxon>Rhodococcus</taxon>
        <taxon>Rhodococcus erythropolis group</taxon>
    </lineage>
</organism>
<dbReference type="HOGENOM" id="CLU_1947136_0_0_11"/>
<dbReference type="Proteomes" id="UP000002204">
    <property type="component" value="Chromosome"/>
</dbReference>
<dbReference type="KEGG" id="rer:RER_20630"/>
<reference evidence="2" key="1">
    <citation type="submission" date="2005-03" db="EMBL/GenBank/DDBJ databases">
        <title>Comparison of the complete genome sequences of Rhodococcus erythropolis PR4 and Rhodococcus opacus B4.</title>
        <authorList>
            <person name="Takarada H."/>
            <person name="Sekine M."/>
            <person name="Hosoyama A."/>
            <person name="Yamada R."/>
            <person name="Fujisawa T."/>
            <person name="Omata S."/>
            <person name="Shimizu A."/>
            <person name="Tsukatani N."/>
            <person name="Tanikawa S."/>
            <person name="Fujita N."/>
            <person name="Harayama S."/>
        </authorList>
    </citation>
    <scope>NUCLEOTIDE SEQUENCE [LARGE SCALE GENOMIC DNA]</scope>
    <source>
        <strain evidence="2">PR4 / NBRC 100887</strain>
    </source>
</reference>
<name>C0ZWN6_RHOE4</name>
<evidence type="ECO:0000313" key="1">
    <source>
        <dbReference type="EMBL" id="BAH32771.1"/>
    </source>
</evidence>
<accession>C0ZWN6</accession>
<dbReference type="EMBL" id="AP008957">
    <property type="protein sequence ID" value="BAH32771.1"/>
    <property type="molecule type" value="Genomic_DNA"/>
</dbReference>
<dbReference type="AlphaFoldDB" id="C0ZWN6"/>